<name>A0ABN0XKZ4_9ACTN</name>
<reference evidence="1 2" key="1">
    <citation type="journal article" date="2019" name="Int. J. Syst. Evol. Microbiol.">
        <title>The Global Catalogue of Microorganisms (GCM) 10K type strain sequencing project: providing services to taxonomists for standard genome sequencing and annotation.</title>
        <authorList>
            <consortium name="The Broad Institute Genomics Platform"/>
            <consortium name="The Broad Institute Genome Sequencing Center for Infectious Disease"/>
            <person name="Wu L."/>
            <person name="Ma J."/>
        </authorList>
    </citation>
    <scope>NUCLEOTIDE SEQUENCE [LARGE SCALE GENOMIC DNA]</scope>
    <source>
        <strain evidence="1 2">JCM 3146</strain>
    </source>
</reference>
<gene>
    <name evidence="1" type="ORF">GCM10010151_65990</name>
</gene>
<sequence length="65" mass="7120">MKSVRSGNVLGVVELTEDGRLQADSPGVQKDIEQMAAVRRWTPQEAFDKLSAGWSNGYIEIIGVD</sequence>
<keyword evidence="2" id="KW-1185">Reference proteome</keyword>
<organism evidence="1 2">
    <name type="scientific">Actinoallomurus spadix</name>
    <dbReference type="NCBI Taxonomy" id="79912"/>
    <lineage>
        <taxon>Bacteria</taxon>
        <taxon>Bacillati</taxon>
        <taxon>Actinomycetota</taxon>
        <taxon>Actinomycetes</taxon>
        <taxon>Streptosporangiales</taxon>
        <taxon>Thermomonosporaceae</taxon>
        <taxon>Actinoallomurus</taxon>
    </lineage>
</organism>
<evidence type="ECO:0000313" key="1">
    <source>
        <dbReference type="EMBL" id="GAA0366862.1"/>
    </source>
</evidence>
<accession>A0ABN0XKZ4</accession>
<protein>
    <submittedName>
        <fullName evidence="1">Uncharacterized protein</fullName>
    </submittedName>
</protein>
<dbReference type="Proteomes" id="UP001501822">
    <property type="component" value="Unassembled WGS sequence"/>
</dbReference>
<evidence type="ECO:0000313" key="2">
    <source>
        <dbReference type="Proteomes" id="UP001501822"/>
    </source>
</evidence>
<dbReference type="EMBL" id="BAAABM010000066">
    <property type="protein sequence ID" value="GAA0366862.1"/>
    <property type="molecule type" value="Genomic_DNA"/>
</dbReference>
<comment type="caution">
    <text evidence="1">The sequence shown here is derived from an EMBL/GenBank/DDBJ whole genome shotgun (WGS) entry which is preliminary data.</text>
</comment>
<proteinExistence type="predicted"/>